<keyword evidence="2" id="KW-0812">Transmembrane</keyword>
<sequence length="87" mass="9913">MWKEIISLAIVVGVTMITYYSGYSVGLREGIKIGKDNSFKQVAKEALDLAKSAIETSEELQKENELLRTQLHELRIEQQKQDTSKQN</sequence>
<feature type="coiled-coil region" evidence="1">
    <location>
        <begin position="43"/>
        <end position="77"/>
    </location>
</feature>
<evidence type="ECO:0000313" key="3">
    <source>
        <dbReference type="EMBL" id="DAE15608.1"/>
    </source>
</evidence>
<dbReference type="EMBL" id="BK015608">
    <property type="protein sequence ID" value="DAE15608.1"/>
    <property type="molecule type" value="Genomic_DNA"/>
</dbReference>
<reference evidence="3" key="1">
    <citation type="journal article" date="2021" name="Proc. Natl. Acad. Sci. U.S.A.">
        <title>A Catalog of Tens of Thousands of Viruses from Human Metagenomes Reveals Hidden Associations with Chronic Diseases.</title>
        <authorList>
            <person name="Tisza M.J."/>
            <person name="Buck C.B."/>
        </authorList>
    </citation>
    <scope>NUCLEOTIDE SEQUENCE</scope>
    <source>
        <strain evidence="3">Ctoic9</strain>
    </source>
</reference>
<feature type="transmembrane region" description="Helical" evidence="2">
    <location>
        <begin position="6"/>
        <end position="25"/>
    </location>
</feature>
<accession>A0A8S5Q9A1</accession>
<organism evidence="3">
    <name type="scientific">Siphoviridae sp. ctoic9</name>
    <dbReference type="NCBI Taxonomy" id="2825671"/>
    <lineage>
        <taxon>Viruses</taxon>
        <taxon>Duplodnaviria</taxon>
        <taxon>Heunggongvirae</taxon>
        <taxon>Uroviricota</taxon>
        <taxon>Caudoviricetes</taxon>
    </lineage>
</organism>
<protein>
    <submittedName>
        <fullName evidence="3">Uncharacterized protein</fullName>
    </submittedName>
</protein>
<proteinExistence type="predicted"/>
<name>A0A8S5Q9A1_9CAUD</name>
<keyword evidence="2" id="KW-0472">Membrane</keyword>
<keyword evidence="1" id="KW-0175">Coiled coil</keyword>
<evidence type="ECO:0000256" key="2">
    <source>
        <dbReference type="SAM" id="Phobius"/>
    </source>
</evidence>
<evidence type="ECO:0000256" key="1">
    <source>
        <dbReference type="SAM" id="Coils"/>
    </source>
</evidence>
<keyword evidence="2" id="KW-1133">Transmembrane helix</keyword>